<keyword evidence="6" id="KW-0723">Serine/threonine-protein kinase</keyword>
<evidence type="ECO:0000313" key="24">
    <source>
        <dbReference type="EnsemblPlants" id="ORUFI07G01950.1"/>
    </source>
</evidence>
<evidence type="ECO:0000256" key="17">
    <source>
        <dbReference type="ARBA" id="ARBA00023180"/>
    </source>
</evidence>
<evidence type="ECO:0000256" key="8">
    <source>
        <dbReference type="ARBA" id="ARBA00022692"/>
    </source>
</evidence>
<dbReference type="CDD" id="cd14066">
    <property type="entry name" value="STKc_IRAK"/>
    <property type="match status" value="1"/>
</dbReference>
<comment type="subcellular location">
    <subcellularLocation>
        <location evidence="1">Cell membrane</location>
        <topology evidence="1">Single-pass type I membrane protein</topology>
    </subcellularLocation>
</comment>
<keyword evidence="16" id="KW-0675">Receptor</keyword>
<evidence type="ECO:0000256" key="13">
    <source>
        <dbReference type="ARBA" id="ARBA00022840"/>
    </source>
</evidence>
<dbReference type="InterPro" id="IPR000719">
    <property type="entry name" value="Prot_kinase_dom"/>
</dbReference>
<keyword evidence="14 21" id="KW-1133">Transmembrane helix</keyword>
<dbReference type="InterPro" id="IPR017441">
    <property type="entry name" value="Protein_kinase_ATP_BS"/>
</dbReference>
<dbReference type="EnsemblPlants" id="ORUFI07G01950.1">
    <property type="protein sequence ID" value="ORUFI07G01950.1"/>
    <property type="gene ID" value="ORUFI07G01950"/>
</dbReference>
<dbReference type="Gramene" id="ORUFI07G01950.1">
    <property type="protein sequence ID" value="ORUFI07G01950.1"/>
    <property type="gene ID" value="ORUFI07G01950"/>
</dbReference>
<keyword evidence="9 22" id="KW-0732">Signal</keyword>
<evidence type="ECO:0000256" key="1">
    <source>
        <dbReference type="ARBA" id="ARBA00004251"/>
    </source>
</evidence>
<dbReference type="GO" id="GO:0004674">
    <property type="term" value="F:protein serine/threonine kinase activity"/>
    <property type="evidence" value="ECO:0007669"/>
    <property type="project" value="UniProtKB-KW"/>
</dbReference>
<dbReference type="InterPro" id="IPR011009">
    <property type="entry name" value="Kinase-like_dom_sf"/>
</dbReference>
<feature type="transmembrane region" description="Helical" evidence="21">
    <location>
        <begin position="307"/>
        <end position="328"/>
    </location>
</feature>
<evidence type="ECO:0000256" key="21">
    <source>
        <dbReference type="SAM" id="Phobius"/>
    </source>
</evidence>
<dbReference type="Pfam" id="PF00139">
    <property type="entry name" value="Lectin_legB"/>
    <property type="match status" value="1"/>
</dbReference>
<dbReference type="EC" id="2.7.11.1" evidence="4"/>
<proteinExistence type="inferred from homology"/>
<feature type="chain" id="PRO_5002370948" description="non-specific serine/threonine protein kinase" evidence="22">
    <location>
        <begin position="24"/>
        <end position="686"/>
    </location>
</feature>
<name>A0A0E0Q3Q3_ORYRU</name>
<comment type="catalytic activity">
    <reaction evidence="18">
        <text>L-threonyl-[protein] + ATP = O-phospho-L-threonyl-[protein] + ADP + H(+)</text>
        <dbReference type="Rhea" id="RHEA:46608"/>
        <dbReference type="Rhea" id="RHEA-COMP:11060"/>
        <dbReference type="Rhea" id="RHEA-COMP:11605"/>
        <dbReference type="ChEBI" id="CHEBI:15378"/>
        <dbReference type="ChEBI" id="CHEBI:30013"/>
        <dbReference type="ChEBI" id="CHEBI:30616"/>
        <dbReference type="ChEBI" id="CHEBI:61977"/>
        <dbReference type="ChEBI" id="CHEBI:456216"/>
        <dbReference type="EC" id="2.7.11.1"/>
    </reaction>
    <physiologicalReaction direction="left-to-right" evidence="18">
        <dbReference type="Rhea" id="RHEA:46609"/>
    </physiologicalReaction>
</comment>
<comment type="similarity">
    <text evidence="3">In the C-terminal section; belongs to the protein kinase superfamily. Ser/Thr protein kinase family.</text>
</comment>
<dbReference type="SUPFAM" id="SSF56112">
    <property type="entry name" value="Protein kinase-like (PK-like)"/>
    <property type="match status" value="1"/>
</dbReference>
<feature type="signal peptide" evidence="22">
    <location>
        <begin position="1"/>
        <end position="23"/>
    </location>
</feature>
<sequence length="686" mass="75688">MNNTISLLLLLLGLSILAMNSTAATTNNGQFIYTGFAGANLTLDGVATVTPAGLLQLTNGTGALKAHAFHPDPLRFRDLPVAIGGGSGSGNGNDVHSFSVSFVFAILSIYPNLSSHGMAFFVSPTNNLSAAAPRSYLGLFSNKTDGDMANHLFAVELDTIQNTDFMDINNNHIGVNINSIRSVRSYPTGYYDDGDNGNLKNLTLNSHEPMRIWIDYDQETTRIDVTVAPLEISKPKRPLGSVTYNLSTVLTDSAYVGFSSSSGDIDSQYYVLGWSFAMNGAAPAIDISKLPKLPREGPKSSSKVMEITLPIATAMFVLVIGVIVLHLLRRRSRYAELREDWEVEFGPHRFFYKDLFDATQGFKNKYLLGSGGFGSVYRGVLKSSNMEVAVKRISHESRQGIKEFIAEVVSIGRLRHRNLVQLLGYCRRKGELLLVYEYMPNGSLDKYLHGQEDKNTLDWAHRFHIIKGIASGVLYLHEEWDQVVVHRDIKASNVLLDSDMNGRLGDFGLAKLYDHGIDPQTTHVVGTMGYLAPELARTGKASPLTDVFAFGAFLLEVTCGRRPVEHNRQDNRVMLVDRVLEHWHKGLLTKAIDERLQGEFDTDEACLVLKLGLLCSHPVPQARPSMRQAMQYLDGDMKMPELIPANLSFGMQAMMSNEGFDSYMMSYPSSSMVSHGTFMSGLSGGR</sequence>
<dbReference type="SUPFAM" id="SSF49899">
    <property type="entry name" value="Concanavalin A-like lectins/glucanases"/>
    <property type="match status" value="1"/>
</dbReference>
<dbReference type="InterPro" id="IPR001220">
    <property type="entry name" value="Legume_lectin_dom"/>
</dbReference>
<dbReference type="PROSITE" id="PS50011">
    <property type="entry name" value="PROTEIN_KINASE_DOM"/>
    <property type="match status" value="1"/>
</dbReference>
<reference evidence="25" key="1">
    <citation type="submission" date="2013-06" db="EMBL/GenBank/DDBJ databases">
        <authorList>
            <person name="Zhao Q."/>
        </authorList>
    </citation>
    <scope>NUCLEOTIDE SEQUENCE</scope>
    <source>
        <strain evidence="25">cv. W1943</strain>
    </source>
</reference>
<dbReference type="AlphaFoldDB" id="A0A0E0Q3Q3"/>
<keyword evidence="15 21" id="KW-0472">Membrane</keyword>
<evidence type="ECO:0000256" key="3">
    <source>
        <dbReference type="ARBA" id="ARBA00010217"/>
    </source>
</evidence>
<evidence type="ECO:0000256" key="10">
    <source>
        <dbReference type="ARBA" id="ARBA00022734"/>
    </source>
</evidence>
<keyword evidence="25" id="KW-1185">Reference proteome</keyword>
<dbReference type="STRING" id="4529.A0A0E0Q3Q3"/>
<keyword evidence="5" id="KW-1003">Cell membrane</keyword>
<dbReference type="OMA" id="WPERYWI"/>
<keyword evidence="10" id="KW-0430">Lectin</keyword>
<evidence type="ECO:0000256" key="14">
    <source>
        <dbReference type="ARBA" id="ARBA00022989"/>
    </source>
</evidence>
<dbReference type="eggNOG" id="ENOG502QSJ4">
    <property type="taxonomic scope" value="Eukaryota"/>
</dbReference>
<evidence type="ECO:0000313" key="25">
    <source>
        <dbReference type="Proteomes" id="UP000008022"/>
    </source>
</evidence>
<evidence type="ECO:0000256" key="12">
    <source>
        <dbReference type="ARBA" id="ARBA00022777"/>
    </source>
</evidence>
<evidence type="ECO:0000256" key="18">
    <source>
        <dbReference type="ARBA" id="ARBA00048659"/>
    </source>
</evidence>
<evidence type="ECO:0000256" key="9">
    <source>
        <dbReference type="ARBA" id="ARBA00022729"/>
    </source>
</evidence>
<dbReference type="GO" id="GO:0005524">
    <property type="term" value="F:ATP binding"/>
    <property type="evidence" value="ECO:0007669"/>
    <property type="project" value="UniProtKB-UniRule"/>
</dbReference>
<evidence type="ECO:0000256" key="20">
    <source>
        <dbReference type="PROSITE-ProRule" id="PRU10141"/>
    </source>
</evidence>
<evidence type="ECO:0000256" key="15">
    <source>
        <dbReference type="ARBA" id="ARBA00023136"/>
    </source>
</evidence>
<feature type="binding site" evidence="20">
    <location>
        <position position="391"/>
    </location>
    <ligand>
        <name>ATP</name>
        <dbReference type="ChEBI" id="CHEBI:30616"/>
    </ligand>
</feature>
<dbReference type="InterPro" id="IPR050528">
    <property type="entry name" value="L-type_Lectin-RKs"/>
</dbReference>
<keyword evidence="8 21" id="KW-0812">Transmembrane</keyword>
<dbReference type="InterPro" id="IPR013320">
    <property type="entry name" value="ConA-like_dom_sf"/>
</dbReference>
<dbReference type="GO" id="GO:1901001">
    <property type="term" value="P:negative regulation of response to salt stress"/>
    <property type="evidence" value="ECO:0007669"/>
    <property type="project" value="UniProtKB-ARBA"/>
</dbReference>
<evidence type="ECO:0000256" key="4">
    <source>
        <dbReference type="ARBA" id="ARBA00012513"/>
    </source>
</evidence>
<dbReference type="Pfam" id="PF00069">
    <property type="entry name" value="Pkinase"/>
    <property type="match status" value="1"/>
</dbReference>
<dbReference type="FunFam" id="2.60.120.200:FF:000051">
    <property type="entry name" value="L-type lectin-domain containing receptor kinase V.9"/>
    <property type="match status" value="1"/>
</dbReference>
<dbReference type="Gene3D" id="3.30.200.20">
    <property type="entry name" value="Phosphorylase Kinase, domain 1"/>
    <property type="match status" value="1"/>
</dbReference>
<dbReference type="Proteomes" id="UP000008022">
    <property type="component" value="Unassembled WGS sequence"/>
</dbReference>
<comment type="catalytic activity">
    <reaction evidence="19">
        <text>L-seryl-[protein] + ATP = O-phospho-L-seryl-[protein] + ADP + H(+)</text>
        <dbReference type="Rhea" id="RHEA:17989"/>
        <dbReference type="Rhea" id="RHEA-COMP:9863"/>
        <dbReference type="Rhea" id="RHEA-COMP:11604"/>
        <dbReference type="ChEBI" id="CHEBI:15378"/>
        <dbReference type="ChEBI" id="CHEBI:29999"/>
        <dbReference type="ChEBI" id="CHEBI:30616"/>
        <dbReference type="ChEBI" id="CHEBI:83421"/>
        <dbReference type="ChEBI" id="CHEBI:456216"/>
        <dbReference type="EC" id="2.7.11.1"/>
    </reaction>
    <physiologicalReaction direction="left-to-right" evidence="19">
        <dbReference type="Rhea" id="RHEA:17990"/>
    </physiologicalReaction>
</comment>
<evidence type="ECO:0000256" key="11">
    <source>
        <dbReference type="ARBA" id="ARBA00022741"/>
    </source>
</evidence>
<dbReference type="HOGENOM" id="CLU_000288_62_3_1"/>
<dbReference type="GO" id="GO:0030246">
    <property type="term" value="F:carbohydrate binding"/>
    <property type="evidence" value="ECO:0007669"/>
    <property type="project" value="UniProtKB-KW"/>
</dbReference>
<evidence type="ECO:0000256" key="19">
    <source>
        <dbReference type="ARBA" id="ARBA00048977"/>
    </source>
</evidence>
<keyword evidence="11 20" id="KW-0547">Nucleotide-binding</keyword>
<evidence type="ECO:0000259" key="23">
    <source>
        <dbReference type="PROSITE" id="PS50011"/>
    </source>
</evidence>
<dbReference type="Gene3D" id="2.60.120.200">
    <property type="match status" value="1"/>
</dbReference>
<evidence type="ECO:0000256" key="2">
    <source>
        <dbReference type="ARBA" id="ARBA00008536"/>
    </source>
</evidence>
<accession>A0A0E0Q3Q3</accession>
<evidence type="ECO:0000256" key="16">
    <source>
        <dbReference type="ARBA" id="ARBA00023170"/>
    </source>
</evidence>
<dbReference type="SMART" id="SM00220">
    <property type="entry name" value="S_TKc"/>
    <property type="match status" value="1"/>
</dbReference>
<evidence type="ECO:0000256" key="7">
    <source>
        <dbReference type="ARBA" id="ARBA00022679"/>
    </source>
</evidence>
<dbReference type="GO" id="GO:0005886">
    <property type="term" value="C:plasma membrane"/>
    <property type="evidence" value="ECO:0007669"/>
    <property type="project" value="UniProtKB-SubCell"/>
</dbReference>
<comment type="similarity">
    <text evidence="2">In the N-terminal section; belongs to the leguminous lectin family.</text>
</comment>
<protein>
    <recommendedName>
        <fullName evidence="4">non-specific serine/threonine protein kinase</fullName>
        <ecNumber evidence="4">2.7.11.1</ecNumber>
    </recommendedName>
</protein>
<keyword evidence="17" id="KW-0325">Glycoprotein</keyword>
<dbReference type="CDD" id="cd06899">
    <property type="entry name" value="lectin_legume_LecRK_Arcelin_ConA"/>
    <property type="match status" value="1"/>
</dbReference>
<evidence type="ECO:0000256" key="6">
    <source>
        <dbReference type="ARBA" id="ARBA00022527"/>
    </source>
</evidence>
<dbReference type="PROSITE" id="PS00107">
    <property type="entry name" value="PROTEIN_KINASE_ATP"/>
    <property type="match status" value="1"/>
</dbReference>
<dbReference type="FunFam" id="3.30.200.20:FF:000112">
    <property type="entry name" value="Lectin-domain containing receptor kinase A4.3"/>
    <property type="match status" value="1"/>
</dbReference>
<feature type="domain" description="Protein kinase" evidence="23">
    <location>
        <begin position="362"/>
        <end position="642"/>
    </location>
</feature>
<keyword evidence="12" id="KW-0418">Kinase</keyword>
<dbReference type="PROSITE" id="PS00108">
    <property type="entry name" value="PROTEIN_KINASE_ST"/>
    <property type="match status" value="1"/>
</dbReference>
<keyword evidence="7" id="KW-0808">Transferase</keyword>
<dbReference type="InterPro" id="IPR008271">
    <property type="entry name" value="Ser/Thr_kinase_AS"/>
</dbReference>
<dbReference type="FunFam" id="1.10.510.10:FF:000517">
    <property type="entry name" value="Putative receptor kinase Lecrk"/>
    <property type="match status" value="1"/>
</dbReference>
<evidence type="ECO:0000256" key="5">
    <source>
        <dbReference type="ARBA" id="ARBA00022475"/>
    </source>
</evidence>
<keyword evidence="13 20" id="KW-0067">ATP-binding</keyword>
<reference evidence="24" key="2">
    <citation type="submission" date="2015-06" db="UniProtKB">
        <authorList>
            <consortium name="EnsemblPlants"/>
        </authorList>
    </citation>
    <scope>IDENTIFICATION</scope>
</reference>
<evidence type="ECO:0000256" key="22">
    <source>
        <dbReference type="SAM" id="SignalP"/>
    </source>
</evidence>
<dbReference type="PANTHER" id="PTHR27007">
    <property type="match status" value="1"/>
</dbReference>
<dbReference type="Gene3D" id="1.10.510.10">
    <property type="entry name" value="Transferase(Phosphotransferase) domain 1"/>
    <property type="match status" value="1"/>
</dbReference>
<organism evidence="24 25">
    <name type="scientific">Oryza rufipogon</name>
    <name type="common">Brownbeard rice</name>
    <name type="synonym">Asian wild rice</name>
    <dbReference type="NCBI Taxonomy" id="4529"/>
    <lineage>
        <taxon>Eukaryota</taxon>
        <taxon>Viridiplantae</taxon>
        <taxon>Streptophyta</taxon>
        <taxon>Embryophyta</taxon>
        <taxon>Tracheophyta</taxon>
        <taxon>Spermatophyta</taxon>
        <taxon>Magnoliopsida</taxon>
        <taxon>Liliopsida</taxon>
        <taxon>Poales</taxon>
        <taxon>Poaceae</taxon>
        <taxon>BOP clade</taxon>
        <taxon>Oryzoideae</taxon>
        <taxon>Oryzeae</taxon>
        <taxon>Oryzinae</taxon>
        <taxon>Oryza</taxon>
    </lineage>
</organism>